<proteinExistence type="predicted"/>
<evidence type="ECO:0000313" key="3">
    <source>
        <dbReference type="Proteomes" id="UP000504606"/>
    </source>
</evidence>
<feature type="region of interest" description="Disordered" evidence="2">
    <location>
        <begin position="526"/>
        <end position="689"/>
    </location>
</feature>
<keyword evidence="1" id="KW-0175">Coiled coil</keyword>
<evidence type="ECO:0000256" key="1">
    <source>
        <dbReference type="SAM" id="Coils"/>
    </source>
</evidence>
<dbReference type="KEGG" id="foc:127750403"/>
<keyword evidence="3" id="KW-1185">Reference proteome</keyword>
<organism evidence="3 6">
    <name type="scientific">Frankliniella occidentalis</name>
    <name type="common">Western flower thrips</name>
    <name type="synonym">Euthrips occidentalis</name>
    <dbReference type="NCBI Taxonomy" id="133901"/>
    <lineage>
        <taxon>Eukaryota</taxon>
        <taxon>Metazoa</taxon>
        <taxon>Ecdysozoa</taxon>
        <taxon>Arthropoda</taxon>
        <taxon>Hexapoda</taxon>
        <taxon>Insecta</taxon>
        <taxon>Pterygota</taxon>
        <taxon>Neoptera</taxon>
        <taxon>Paraneoptera</taxon>
        <taxon>Thysanoptera</taxon>
        <taxon>Terebrantia</taxon>
        <taxon>Thripoidea</taxon>
        <taxon>Thripidae</taxon>
        <taxon>Frankliniella</taxon>
    </lineage>
</organism>
<reference evidence="4 5" key="1">
    <citation type="submission" date="2025-04" db="UniProtKB">
        <authorList>
            <consortium name="RefSeq"/>
        </authorList>
    </citation>
    <scope>IDENTIFICATION</scope>
    <source>
        <tissue evidence="4 5">Whole organism</tissue>
    </source>
</reference>
<evidence type="ECO:0000313" key="6">
    <source>
        <dbReference type="RefSeq" id="XP_052128526.1"/>
    </source>
</evidence>
<sequence length="689" mass="78029">MGGIFSRHQTSAFSLSLSRFLFLEQGGCIICAGQTILKSSLFYFVLRLTARWFTENKHVRMVRQNVQQNEAPLKYAYLVPAGAGRNEAFVARIDLIKNFHPKDENDFKYTDKHKYKASPKTPSKYVHVLLLATSSSAMTAKKQNASTSIRWPRSQFSSQMCKPSSSEDNAVPSQKAKEKQKHSNNVKSMDTVMKAYQKEALKVLQQQPPPAQHNLKEKSSPIVNTGDKGAASSKTAVASPRTFLSSSDFALIRQQLYNGIHEDLCSQIADQLRDDIASEVQQRFAVEKAELVNLKSEVSQLIQEQQSFLESIRQEVSAQEQGTKNTFDGLFHKMEKKIRNLESRVGNKETDVVQHQATQGPAHVARVTLKASPGEQIDIGEGVLICAEYWATAKKAVSKEAWVSNIFYGLFKDEAKFYRCRQPRTQDTRLKVIPSIPPYLVVVREHFREWLRNNPKVLDEWAKPKQRKDEVLDPLDLIIAHRQWDKQVREESEPDKKTRRAARLVQIVKSLESLIGDRAQELYRVGQPRGAKRAKVPSPIHSKERRKRKKRRCEYTSYKSGRKIVNSSDPDDQFEPVDNSTEKTVNVEGTDFIPYQLADKTSTPQKKNVEDFGNSNVSSAGSIPDDDNEGDLFDSDNHSTSKQSSDSQSCRSTSCDSRLSSSPKSKSRENSRDSDDTYYAPEITENAQH</sequence>
<dbReference type="RefSeq" id="XP_052128526.1">
    <property type="nucleotide sequence ID" value="XM_052272566.1"/>
</dbReference>
<feature type="compositionally biased region" description="Basic residues" evidence="2">
    <location>
        <begin position="543"/>
        <end position="552"/>
    </location>
</feature>
<feature type="region of interest" description="Disordered" evidence="2">
    <location>
        <begin position="207"/>
        <end position="234"/>
    </location>
</feature>
<feature type="region of interest" description="Disordered" evidence="2">
    <location>
        <begin position="143"/>
        <end position="185"/>
    </location>
</feature>
<protein>
    <submittedName>
        <fullName evidence="6">Uncharacterized protein LOC113203709 isoform X1</fullName>
    </submittedName>
    <submittedName>
        <fullName evidence="4">Uncharacterized protein LOC127750397 isoform X1</fullName>
    </submittedName>
    <submittedName>
        <fullName evidence="5">Uncharacterized protein LOC127750403 isoform X1</fullName>
    </submittedName>
</protein>
<accession>A0A9C6X3L0</accession>
<feature type="compositionally biased region" description="Acidic residues" evidence="2">
    <location>
        <begin position="624"/>
        <end position="634"/>
    </location>
</feature>
<name>A0A9C6X3L0_FRAOC</name>
<feature type="coiled-coil region" evidence="1">
    <location>
        <begin position="277"/>
        <end position="304"/>
    </location>
</feature>
<evidence type="ECO:0000313" key="5">
    <source>
        <dbReference type="RefSeq" id="XP_052127991.1"/>
    </source>
</evidence>
<dbReference type="RefSeq" id="XP_052127991.1">
    <property type="nucleotide sequence ID" value="XM_052272031.1"/>
</dbReference>
<feature type="compositionally biased region" description="Low complexity" evidence="2">
    <location>
        <begin position="640"/>
        <end position="664"/>
    </location>
</feature>
<dbReference type="AlphaFoldDB" id="A0A9C6X3L0"/>
<gene>
    <name evidence="6" type="primary">LOC113203709</name>
    <name evidence="4" type="synonym">LOC127750397</name>
    <name evidence="5" type="synonym">LOC127750403</name>
</gene>
<dbReference type="GeneID" id="113203709"/>
<dbReference type="RefSeq" id="XP_052127970.1">
    <property type="nucleotide sequence ID" value="XM_052272010.1"/>
</dbReference>
<feature type="compositionally biased region" description="Basic and acidic residues" evidence="2">
    <location>
        <begin position="666"/>
        <end position="675"/>
    </location>
</feature>
<dbReference type="OrthoDB" id="8247156at2759"/>
<evidence type="ECO:0000313" key="4">
    <source>
        <dbReference type="RefSeq" id="XP_052127970.1"/>
    </source>
</evidence>
<evidence type="ECO:0000256" key="2">
    <source>
        <dbReference type="SAM" id="MobiDB-lite"/>
    </source>
</evidence>
<dbReference type="Proteomes" id="UP000504606">
    <property type="component" value="Unplaced"/>
</dbReference>
<dbReference type="KEGG" id="foc:127750397"/>
<feature type="compositionally biased region" description="Polar residues" evidence="2">
    <location>
        <begin position="143"/>
        <end position="172"/>
    </location>
</feature>